<dbReference type="InParanoid" id="A0A2K2DB12"/>
<dbReference type="AlphaFoldDB" id="A0A2K2DB12"/>
<proteinExistence type="predicted"/>
<dbReference type="EMBL" id="CM000881">
    <property type="protein sequence ID" value="PNT71473.1"/>
    <property type="molecule type" value="Genomic_DNA"/>
</dbReference>
<reference evidence="1 2" key="1">
    <citation type="journal article" date="2010" name="Nature">
        <title>Genome sequencing and analysis of the model grass Brachypodium distachyon.</title>
        <authorList>
            <consortium name="International Brachypodium Initiative"/>
        </authorList>
    </citation>
    <scope>NUCLEOTIDE SEQUENCE [LARGE SCALE GENOMIC DNA]</scope>
    <source>
        <strain evidence="1 2">Bd21</strain>
    </source>
</reference>
<dbReference type="Gramene" id="PNT71473">
    <property type="protein sequence ID" value="PNT71473"/>
    <property type="gene ID" value="BRADI_2g27982v3"/>
</dbReference>
<evidence type="ECO:0000313" key="1">
    <source>
        <dbReference type="EMBL" id="PNT71473.1"/>
    </source>
</evidence>
<evidence type="ECO:0000313" key="2">
    <source>
        <dbReference type="EnsemblPlants" id="PNT71473"/>
    </source>
</evidence>
<reference evidence="2" key="3">
    <citation type="submission" date="2018-08" db="UniProtKB">
        <authorList>
            <consortium name="EnsemblPlants"/>
        </authorList>
    </citation>
    <scope>IDENTIFICATION</scope>
    <source>
        <strain evidence="2">cv. Bd21</strain>
    </source>
</reference>
<sequence>MEGEWRRGGGGGLRDRDGYISTVFVGVHSIRYTEYILAGTGDPDDSIDKDMVSDMHVVVTTLCRWRWGTTGRAGCTTMSKEHLLLEAIEVFRS</sequence>
<accession>A0A2K2DB12</accession>
<protein>
    <submittedName>
        <fullName evidence="1 2">Uncharacterized protein</fullName>
    </submittedName>
</protein>
<gene>
    <name evidence="1" type="ORF">BRADI_2g27982v3</name>
</gene>
<reference evidence="1" key="2">
    <citation type="submission" date="2017-06" db="EMBL/GenBank/DDBJ databases">
        <title>WGS assembly of Brachypodium distachyon.</title>
        <authorList>
            <consortium name="The International Brachypodium Initiative"/>
            <person name="Lucas S."/>
            <person name="Harmon-Smith M."/>
            <person name="Lail K."/>
            <person name="Tice H."/>
            <person name="Grimwood J."/>
            <person name="Bruce D."/>
            <person name="Barry K."/>
            <person name="Shu S."/>
            <person name="Lindquist E."/>
            <person name="Wang M."/>
            <person name="Pitluck S."/>
            <person name="Vogel J.P."/>
            <person name="Garvin D.F."/>
            <person name="Mockler T.C."/>
            <person name="Schmutz J."/>
            <person name="Rokhsar D."/>
            <person name="Bevan M.W."/>
        </authorList>
    </citation>
    <scope>NUCLEOTIDE SEQUENCE</scope>
    <source>
        <strain evidence="1">Bd21</strain>
    </source>
</reference>
<name>A0A2K2DB12_BRADI</name>
<evidence type="ECO:0000313" key="3">
    <source>
        <dbReference type="Proteomes" id="UP000008810"/>
    </source>
</evidence>
<dbReference type="EnsemblPlants" id="PNT71473">
    <property type="protein sequence ID" value="PNT71473"/>
    <property type="gene ID" value="BRADI_2g27982v3"/>
</dbReference>
<dbReference type="Proteomes" id="UP000008810">
    <property type="component" value="Chromosome 2"/>
</dbReference>
<keyword evidence="3" id="KW-1185">Reference proteome</keyword>
<organism evidence="1">
    <name type="scientific">Brachypodium distachyon</name>
    <name type="common">Purple false brome</name>
    <name type="synonym">Trachynia distachya</name>
    <dbReference type="NCBI Taxonomy" id="15368"/>
    <lineage>
        <taxon>Eukaryota</taxon>
        <taxon>Viridiplantae</taxon>
        <taxon>Streptophyta</taxon>
        <taxon>Embryophyta</taxon>
        <taxon>Tracheophyta</taxon>
        <taxon>Spermatophyta</taxon>
        <taxon>Magnoliopsida</taxon>
        <taxon>Liliopsida</taxon>
        <taxon>Poales</taxon>
        <taxon>Poaceae</taxon>
        <taxon>BOP clade</taxon>
        <taxon>Pooideae</taxon>
        <taxon>Stipodae</taxon>
        <taxon>Brachypodieae</taxon>
        <taxon>Brachypodium</taxon>
    </lineage>
</organism>